<organism evidence="1 2">
    <name type="scientific">Xylaria curta</name>
    <dbReference type="NCBI Taxonomy" id="42375"/>
    <lineage>
        <taxon>Eukaryota</taxon>
        <taxon>Fungi</taxon>
        <taxon>Dikarya</taxon>
        <taxon>Ascomycota</taxon>
        <taxon>Pezizomycotina</taxon>
        <taxon>Sordariomycetes</taxon>
        <taxon>Xylariomycetidae</taxon>
        <taxon>Xylariales</taxon>
        <taxon>Xylariaceae</taxon>
        <taxon>Xylaria</taxon>
    </lineage>
</organism>
<reference evidence="1" key="1">
    <citation type="submission" date="2022-10" db="EMBL/GenBank/DDBJ databases">
        <title>Genome Sequence of Xylaria curta.</title>
        <authorList>
            <person name="Buettner E."/>
        </authorList>
    </citation>
    <scope>NUCLEOTIDE SEQUENCE</scope>
    <source>
        <strain evidence="1">Babe10</strain>
    </source>
</reference>
<proteinExistence type="predicted"/>
<protein>
    <submittedName>
        <fullName evidence="1">Uncharacterized protein</fullName>
    </submittedName>
</protein>
<accession>A0ACC1PIY8</accession>
<sequence length="226" mass="26252">MDPGPYDFWKCGHITSVMNGAILCPSGDPSRPPLDQVSRGSIKDRSTDSCWHCSTKRMIQRLQDIRFLLTECYSKNDVIRAALKRGATMRMFLEVDRERRFIMDTINDTNYPDEFVEMSGRGVGLGDAVCRTTLDDLVALQKRFQSRPTPEFVESLKQIRERVAKYIQKNRYVKDGVSPILKETENLIEELERNESEELQLLGELDEDIMELRGLYHVHETTHMYR</sequence>
<gene>
    <name evidence="1" type="ORF">NUW58_g1835</name>
</gene>
<comment type="caution">
    <text evidence="1">The sequence shown here is derived from an EMBL/GenBank/DDBJ whole genome shotgun (WGS) entry which is preliminary data.</text>
</comment>
<name>A0ACC1PIY8_9PEZI</name>
<dbReference type="EMBL" id="JAPDGR010000215">
    <property type="protein sequence ID" value="KAJ2993452.1"/>
    <property type="molecule type" value="Genomic_DNA"/>
</dbReference>
<keyword evidence="2" id="KW-1185">Reference proteome</keyword>
<dbReference type="Proteomes" id="UP001143856">
    <property type="component" value="Unassembled WGS sequence"/>
</dbReference>
<evidence type="ECO:0000313" key="2">
    <source>
        <dbReference type="Proteomes" id="UP001143856"/>
    </source>
</evidence>
<evidence type="ECO:0000313" key="1">
    <source>
        <dbReference type="EMBL" id="KAJ2993452.1"/>
    </source>
</evidence>